<keyword evidence="2" id="KW-0521">NADP</keyword>
<dbReference type="InterPro" id="IPR029510">
    <property type="entry name" value="Ald_DH_CS_GLU"/>
</dbReference>
<dbReference type="GO" id="GO:0004030">
    <property type="term" value="F:aldehyde dehydrogenase [NAD(P)+] activity"/>
    <property type="evidence" value="ECO:0007669"/>
    <property type="project" value="InterPro"/>
</dbReference>
<evidence type="ECO:0000256" key="4">
    <source>
        <dbReference type="PROSITE-ProRule" id="PRU10007"/>
    </source>
</evidence>
<feature type="active site" evidence="4">
    <location>
        <position position="227"/>
    </location>
</feature>
<gene>
    <name evidence="7" type="ordered locus">ACP_1322</name>
</gene>
<evidence type="ECO:0000256" key="5">
    <source>
        <dbReference type="RuleBase" id="RU003345"/>
    </source>
</evidence>
<feature type="domain" description="Aldehyde dehydrogenase" evidence="6">
    <location>
        <begin position="3"/>
        <end position="450"/>
    </location>
</feature>
<dbReference type="Gene3D" id="3.40.605.10">
    <property type="entry name" value="Aldehyde Dehydrogenase, Chain A, domain 1"/>
    <property type="match status" value="1"/>
</dbReference>
<dbReference type="Proteomes" id="UP000002207">
    <property type="component" value="Chromosome"/>
</dbReference>
<dbReference type="InterPro" id="IPR016162">
    <property type="entry name" value="Ald_DH_N"/>
</dbReference>
<dbReference type="InParanoid" id="C1F5E8"/>
<dbReference type="HOGENOM" id="CLU_005391_1_0_0"/>
<evidence type="ECO:0000259" key="6">
    <source>
        <dbReference type="Pfam" id="PF00171"/>
    </source>
</evidence>
<dbReference type="STRING" id="240015.ACP_1322"/>
<dbReference type="OrthoDB" id="9762913at2"/>
<dbReference type="InterPro" id="IPR047110">
    <property type="entry name" value="GABD/Sad-like"/>
</dbReference>
<sequence>MSYDSVNPYTGELMKHFDEHSDEAMEDALSRADACFRSFGTVEARAEVLRKAAALMRERREDLARMITLEMGKLIRESRDEVELSASILDYYAEKAPKLLARRPLEESTVGEAWLELEPIGVLIGVEPWNYPFYQLVRFVGPNIAAGNTILMKHAPGVPQCAVAFEKVMQDAGAPDGAYINLFLSNDQVSRLIADPRIQGVALTGSERAGESLAAQAGKALKKSTMELGGNDAFIVMEDFDPRLAARMAAQGRMGNCGQVCVGSKRFIVVDKIADEFLAELMRLMAQYIPGNPMDESTTLGPLSSSLALDRLVEQLDIALRHGATLLMGGSRPAGPGAFLSPTILTDIDRSNPAYSQEFFGPVAMFFRAKDEDEAMKIANDSPFGLGGAICTSDPRRARRLASRLQSGMVFINYPALTAPELPFGGIKRSGYGRELSGLGIEEFVNKKMVCMVDPAKVRHSVS</sequence>
<dbReference type="InterPro" id="IPR016161">
    <property type="entry name" value="Ald_DH/histidinol_DH"/>
</dbReference>
<dbReference type="SUPFAM" id="SSF53720">
    <property type="entry name" value="ALDH-like"/>
    <property type="match status" value="1"/>
</dbReference>
<dbReference type="InterPro" id="IPR015590">
    <property type="entry name" value="Aldehyde_DH_dom"/>
</dbReference>
<dbReference type="PANTHER" id="PTHR43217:SF2">
    <property type="entry name" value="SUCCINATE-SEMIALDEHYDE DEHYDROGENASE [NADP(+)]"/>
    <property type="match status" value="1"/>
</dbReference>
<dbReference type="RefSeq" id="WP_015896463.1">
    <property type="nucleotide sequence ID" value="NC_012483.1"/>
</dbReference>
<proteinExistence type="inferred from homology"/>
<comment type="similarity">
    <text evidence="1 5">Belongs to the aldehyde dehydrogenase family.</text>
</comment>
<organism evidence="7 8">
    <name type="scientific">Acidobacterium capsulatum (strain ATCC 51196 / DSM 11244 / BCRC 80197 / JCM 7670 / NBRC 15755 / NCIMB 13165 / 161)</name>
    <dbReference type="NCBI Taxonomy" id="240015"/>
    <lineage>
        <taxon>Bacteria</taxon>
        <taxon>Pseudomonadati</taxon>
        <taxon>Acidobacteriota</taxon>
        <taxon>Terriglobia</taxon>
        <taxon>Terriglobales</taxon>
        <taxon>Acidobacteriaceae</taxon>
        <taxon>Acidobacterium</taxon>
    </lineage>
</organism>
<dbReference type="FunFam" id="3.40.605.10:FF:000012">
    <property type="entry name" value="NAD-dependent succinate-semialdehyde dehydrogenase"/>
    <property type="match status" value="1"/>
</dbReference>
<evidence type="ECO:0000313" key="7">
    <source>
        <dbReference type="EMBL" id="ACO34664.1"/>
    </source>
</evidence>
<keyword evidence="3 5" id="KW-0560">Oxidoreductase</keyword>
<dbReference type="KEGG" id="aca:ACP_1322"/>
<dbReference type="GO" id="GO:0004777">
    <property type="term" value="F:succinate-semialdehyde dehydrogenase (NAD+) activity"/>
    <property type="evidence" value="ECO:0007669"/>
    <property type="project" value="TreeGrafter"/>
</dbReference>
<dbReference type="PANTHER" id="PTHR43217">
    <property type="entry name" value="SUCCINATE SEMIALDEHYDE DEHYDROGENASE [NAD(P)+] SAD"/>
    <property type="match status" value="1"/>
</dbReference>
<dbReference type="InterPro" id="IPR044148">
    <property type="entry name" value="ALDH_GabD1-like"/>
</dbReference>
<dbReference type="EMBL" id="CP001472">
    <property type="protein sequence ID" value="ACO34664.1"/>
    <property type="molecule type" value="Genomic_DNA"/>
</dbReference>
<dbReference type="FunCoup" id="C1F5E8">
    <property type="interactions" value="55"/>
</dbReference>
<evidence type="ECO:0000313" key="8">
    <source>
        <dbReference type="Proteomes" id="UP000002207"/>
    </source>
</evidence>
<dbReference type="eggNOG" id="COG1012">
    <property type="taxonomic scope" value="Bacteria"/>
</dbReference>
<dbReference type="PROSITE" id="PS00687">
    <property type="entry name" value="ALDEHYDE_DEHYDR_GLU"/>
    <property type="match status" value="1"/>
</dbReference>
<keyword evidence="8" id="KW-1185">Reference proteome</keyword>
<dbReference type="Gene3D" id="3.40.309.10">
    <property type="entry name" value="Aldehyde Dehydrogenase, Chain A, domain 2"/>
    <property type="match status" value="1"/>
</dbReference>
<dbReference type="InterPro" id="IPR016163">
    <property type="entry name" value="Ald_DH_C"/>
</dbReference>
<dbReference type="AlphaFoldDB" id="C1F5E8"/>
<reference evidence="7 8" key="1">
    <citation type="journal article" date="2009" name="Appl. Environ. Microbiol.">
        <title>Three genomes from the phylum Acidobacteria provide insight into the lifestyles of these microorganisms in soils.</title>
        <authorList>
            <person name="Ward N.L."/>
            <person name="Challacombe J.F."/>
            <person name="Janssen P.H."/>
            <person name="Henrissat B."/>
            <person name="Coutinho P.M."/>
            <person name="Wu M."/>
            <person name="Xie G."/>
            <person name="Haft D.H."/>
            <person name="Sait M."/>
            <person name="Badger J."/>
            <person name="Barabote R.D."/>
            <person name="Bradley B."/>
            <person name="Brettin T.S."/>
            <person name="Brinkac L.M."/>
            <person name="Bruce D."/>
            <person name="Creasy T."/>
            <person name="Daugherty S.C."/>
            <person name="Davidsen T.M."/>
            <person name="DeBoy R.T."/>
            <person name="Detter J.C."/>
            <person name="Dodson R.J."/>
            <person name="Durkin A.S."/>
            <person name="Ganapathy A."/>
            <person name="Gwinn-Giglio M."/>
            <person name="Han C.S."/>
            <person name="Khouri H."/>
            <person name="Kiss H."/>
            <person name="Kothari S.P."/>
            <person name="Madupu R."/>
            <person name="Nelson K.E."/>
            <person name="Nelson W.C."/>
            <person name="Paulsen I."/>
            <person name="Penn K."/>
            <person name="Ren Q."/>
            <person name="Rosovitz M.J."/>
            <person name="Selengut J.D."/>
            <person name="Shrivastava S."/>
            <person name="Sullivan S.A."/>
            <person name="Tapia R."/>
            <person name="Thompson L.S."/>
            <person name="Watkins K.L."/>
            <person name="Yang Q."/>
            <person name="Yu C."/>
            <person name="Zafar N."/>
            <person name="Zhou L."/>
            <person name="Kuske C.R."/>
        </authorList>
    </citation>
    <scope>NUCLEOTIDE SEQUENCE [LARGE SCALE GENOMIC DNA]</scope>
    <source>
        <strain evidence="8">ATCC 51196 / DSM 11244 / BCRC 80197 / JCM 7670 / NBRC 15755 / NCIMB 13165 / 161</strain>
    </source>
</reference>
<dbReference type="Pfam" id="PF00171">
    <property type="entry name" value="Aldedh"/>
    <property type="match status" value="1"/>
</dbReference>
<evidence type="ECO:0000256" key="2">
    <source>
        <dbReference type="ARBA" id="ARBA00022857"/>
    </source>
</evidence>
<name>C1F5E8_ACIC5</name>
<dbReference type="CDD" id="cd07100">
    <property type="entry name" value="ALDH_SSADH1_GabD1"/>
    <property type="match status" value="1"/>
</dbReference>
<evidence type="ECO:0000256" key="1">
    <source>
        <dbReference type="ARBA" id="ARBA00009986"/>
    </source>
</evidence>
<protein>
    <submittedName>
        <fullName evidence="7">Aldehyde dehydrogenase (NAD) family protein</fullName>
    </submittedName>
</protein>
<evidence type="ECO:0000256" key="3">
    <source>
        <dbReference type="ARBA" id="ARBA00023002"/>
    </source>
</evidence>
<accession>C1F5E8</accession>